<reference evidence="1" key="1">
    <citation type="submission" date="2013-07" db="EMBL/GenBank/DDBJ databases">
        <title>Sub-species coevolution in mutualistic symbiosis.</title>
        <authorList>
            <person name="Murfin K."/>
            <person name="Klassen J."/>
            <person name="Lee M."/>
            <person name="Forst S."/>
            <person name="Stock P."/>
            <person name="Goodrich-Blair H."/>
        </authorList>
    </citation>
    <scope>NUCLEOTIDE SEQUENCE [LARGE SCALE GENOMIC DNA]</scope>
    <source>
        <strain evidence="1">Puntauvense</strain>
    </source>
</reference>
<protein>
    <submittedName>
        <fullName evidence="1">Uncharacterized protein</fullName>
    </submittedName>
</protein>
<evidence type="ECO:0000313" key="1">
    <source>
        <dbReference type="EMBL" id="CDG98024.1"/>
    </source>
</evidence>
<dbReference type="EMBL" id="CBSW010000215">
    <property type="protein sequence ID" value="CDG98024.1"/>
    <property type="molecule type" value="Genomic_DNA"/>
</dbReference>
<gene>
    <name evidence="1" type="ORF">XBP1_2920018</name>
</gene>
<proteinExistence type="predicted"/>
<sequence>MPELILTTNPILYSLPFLPEKTRVKGNKNIDDDLITLSDEDQISLPEYSCDDHIQTLLPSFIFLP</sequence>
<evidence type="ECO:0000313" key="2">
    <source>
        <dbReference type="Proteomes" id="UP000028511"/>
    </source>
</evidence>
<comment type="caution">
    <text evidence="1">The sequence shown here is derived from an EMBL/GenBank/DDBJ whole genome shotgun (WGS) entry which is preliminary data.</text>
</comment>
<name>A0A077NGY8_XENBV</name>
<organism evidence="1 2">
    <name type="scientific">Xenorhabdus bovienii str. puntauvense</name>
    <dbReference type="NCBI Taxonomy" id="1398201"/>
    <lineage>
        <taxon>Bacteria</taxon>
        <taxon>Pseudomonadati</taxon>
        <taxon>Pseudomonadota</taxon>
        <taxon>Gammaproteobacteria</taxon>
        <taxon>Enterobacterales</taxon>
        <taxon>Morganellaceae</taxon>
        <taxon>Xenorhabdus</taxon>
    </lineage>
</organism>
<dbReference type="AlphaFoldDB" id="A0A077NGY8"/>
<dbReference type="HOGENOM" id="CLU_2848862_0_0_6"/>
<accession>A0A077NGY8</accession>
<dbReference type="Proteomes" id="UP000028511">
    <property type="component" value="Unassembled WGS sequence"/>
</dbReference>